<organism evidence="1 2">
    <name type="scientific">Penicillium camemberti (strain FM 013)</name>
    <dbReference type="NCBI Taxonomy" id="1429867"/>
    <lineage>
        <taxon>Eukaryota</taxon>
        <taxon>Fungi</taxon>
        <taxon>Dikarya</taxon>
        <taxon>Ascomycota</taxon>
        <taxon>Pezizomycotina</taxon>
        <taxon>Eurotiomycetes</taxon>
        <taxon>Eurotiomycetidae</taxon>
        <taxon>Eurotiales</taxon>
        <taxon>Aspergillaceae</taxon>
        <taxon>Penicillium</taxon>
    </lineage>
</organism>
<name>A0A0G4NWM1_PENC3</name>
<protein>
    <submittedName>
        <fullName evidence="1">Str. FM013</fullName>
    </submittedName>
</protein>
<sequence length="70" mass="7751">MTCYKELPMSILYPGKHLWGISLGLLTRHAHTTCSLRSRMKPGFKPGREPGKMIQTAGFATPGQKIQHTG</sequence>
<gene>
    <name evidence="1" type="ORF">PCAMFM013_S002g000373</name>
</gene>
<proteinExistence type="predicted"/>
<accession>A0A0G4NWM1</accession>
<dbReference type="AlphaFoldDB" id="A0A0G4NWM1"/>
<dbReference type="EMBL" id="HG793135">
    <property type="protein sequence ID" value="CRL18503.1"/>
    <property type="molecule type" value="Genomic_DNA"/>
</dbReference>
<keyword evidence="2" id="KW-1185">Reference proteome</keyword>
<evidence type="ECO:0000313" key="2">
    <source>
        <dbReference type="Proteomes" id="UP000053732"/>
    </source>
</evidence>
<dbReference type="Proteomes" id="UP000053732">
    <property type="component" value="Unassembled WGS sequence"/>
</dbReference>
<reference evidence="1 2" key="1">
    <citation type="journal article" date="2014" name="Nat. Commun.">
        <title>Multiple recent horizontal transfers of a large genomic region in cheese making fungi.</title>
        <authorList>
            <person name="Cheeseman K."/>
            <person name="Ropars J."/>
            <person name="Renault P."/>
            <person name="Dupont J."/>
            <person name="Gouzy J."/>
            <person name="Branca A."/>
            <person name="Abraham A.L."/>
            <person name="Ceppi M."/>
            <person name="Conseiller E."/>
            <person name="Debuchy R."/>
            <person name="Malagnac F."/>
            <person name="Goarin A."/>
            <person name="Silar P."/>
            <person name="Lacoste S."/>
            <person name="Sallet E."/>
            <person name="Bensimon A."/>
            <person name="Giraud T."/>
            <person name="Brygoo Y."/>
        </authorList>
    </citation>
    <scope>NUCLEOTIDE SEQUENCE [LARGE SCALE GENOMIC DNA]</scope>
    <source>
        <strain evidence="2">FM 013</strain>
    </source>
</reference>
<evidence type="ECO:0000313" key="1">
    <source>
        <dbReference type="EMBL" id="CRL18503.1"/>
    </source>
</evidence>